<proteinExistence type="predicted"/>
<dbReference type="Gene3D" id="3.30.920.30">
    <property type="entry name" value="Hypothetical protein"/>
    <property type="match status" value="1"/>
</dbReference>
<reference evidence="1" key="1">
    <citation type="submission" date="2023-10" db="EMBL/GenBank/DDBJ databases">
        <title>The first scallop-associated chemosynthetic bacterial symbiont.</title>
        <authorList>
            <person name="Lin Y.-T."/>
            <person name="Sun J."/>
            <person name="Ip J.C.-H."/>
            <person name="He X."/>
            <person name="Gao Z.-M."/>
            <person name="Perez M."/>
            <person name="Xu T."/>
            <person name="Qian P.-Y."/>
            <person name="Qiu J.-W."/>
        </authorList>
    </citation>
    <scope>NUCLEOTIDE SEQUENCE</scope>
    <source>
        <strain evidence="1">Gill1</strain>
    </source>
</reference>
<protein>
    <recommendedName>
        <fullName evidence="2">Toxin HicA</fullName>
    </recommendedName>
</protein>
<name>A0AAU6PI22_9GAMM</name>
<dbReference type="InterPro" id="IPR038570">
    <property type="entry name" value="HicA_sf"/>
</dbReference>
<organism evidence="1">
    <name type="scientific">Catillopecten margaritatus gill symbiont</name>
    <dbReference type="NCBI Taxonomy" id="3083288"/>
    <lineage>
        <taxon>Bacteria</taxon>
        <taxon>Pseudomonadati</taxon>
        <taxon>Pseudomonadota</taxon>
        <taxon>Gammaproteobacteria</taxon>
        <taxon>sulfur-oxidizing symbionts</taxon>
    </lineage>
</organism>
<dbReference type="SUPFAM" id="SSF54786">
    <property type="entry name" value="YcfA/nrd intein domain"/>
    <property type="match status" value="1"/>
</dbReference>
<dbReference type="EMBL" id="CP138327">
    <property type="protein sequence ID" value="WXU00656.1"/>
    <property type="molecule type" value="Genomic_DNA"/>
</dbReference>
<evidence type="ECO:0008006" key="2">
    <source>
        <dbReference type="Google" id="ProtNLM"/>
    </source>
</evidence>
<sequence>MKSNPKNIDFKALKKLLEKSGYKCINTGGNHFVFRKQGCSAITIPFKRLIKIIYIKRVLEILEKNND</sequence>
<accession>A0AAU6PI22</accession>
<dbReference type="AlphaFoldDB" id="A0AAU6PI22"/>
<gene>
    <name evidence="1" type="ORF">Ctma_1385</name>
</gene>
<evidence type="ECO:0000313" key="1">
    <source>
        <dbReference type="EMBL" id="WXU00656.1"/>
    </source>
</evidence>